<sequence>MGNNASCKIVCIGTIKTKMFDKIIRTLSGIRHVPELNTLDSKGYRNTVESGVLKISKGSLVEMKGPRKTAKLYVLQGSTITGDTIVTSSSLLDDDVTRLWHMRLGHMNENNMEELSKR</sequence>
<dbReference type="Pfam" id="PF22936">
    <property type="entry name" value="Pol_BBD"/>
    <property type="match status" value="1"/>
</dbReference>
<accession>A0ABR0PLI3</accession>
<dbReference type="InterPro" id="IPR025724">
    <property type="entry name" value="GAG-pre-integrase_dom"/>
</dbReference>
<organism evidence="3 4">
    <name type="scientific">Gossypium arboreum</name>
    <name type="common">Tree cotton</name>
    <name type="synonym">Gossypium nanking</name>
    <dbReference type="NCBI Taxonomy" id="29729"/>
    <lineage>
        <taxon>Eukaryota</taxon>
        <taxon>Viridiplantae</taxon>
        <taxon>Streptophyta</taxon>
        <taxon>Embryophyta</taxon>
        <taxon>Tracheophyta</taxon>
        <taxon>Spermatophyta</taxon>
        <taxon>Magnoliopsida</taxon>
        <taxon>eudicotyledons</taxon>
        <taxon>Gunneridae</taxon>
        <taxon>Pentapetalae</taxon>
        <taxon>rosids</taxon>
        <taxon>malvids</taxon>
        <taxon>Malvales</taxon>
        <taxon>Malvaceae</taxon>
        <taxon>Malvoideae</taxon>
        <taxon>Gossypium</taxon>
    </lineage>
</organism>
<gene>
    <name evidence="3" type="ORF">PVK06_019933</name>
</gene>
<evidence type="ECO:0000313" key="4">
    <source>
        <dbReference type="Proteomes" id="UP001358586"/>
    </source>
</evidence>
<feature type="domain" description="GAG-pre-integrase" evidence="1">
    <location>
        <begin position="71"/>
        <end position="117"/>
    </location>
</feature>
<reference evidence="3 4" key="1">
    <citation type="submission" date="2023-03" db="EMBL/GenBank/DDBJ databases">
        <title>WGS of Gossypium arboreum.</title>
        <authorList>
            <person name="Yu D."/>
        </authorList>
    </citation>
    <scope>NUCLEOTIDE SEQUENCE [LARGE SCALE GENOMIC DNA]</scope>
    <source>
        <tissue evidence="3">Leaf</tissue>
    </source>
</reference>
<protein>
    <recommendedName>
        <fullName evidence="5">GAG-pre-integrase domain-containing protein</fullName>
    </recommendedName>
</protein>
<feature type="domain" description="Retrovirus-related Pol polyprotein from transposon TNT 1-94-like beta-barrel" evidence="2">
    <location>
        <begin position="1"/>
        <end position="37"/>
    </location>
</feature>
<proteinExistence type="predicted"/>
<name>A0ABR0PLI3_GOSAR</name>
<dbReference type="InterPro" id="IPR054722">
    <property type="entry name" value="PolX-like_BBD"/>
</dbReference>
<comment type="caution">
    <text evidence="3">The sequence shown here is derived from an EMBL/GenBank/DDBJ whole genome shotgun (WGS) entry which is preliminary data.</text>
</comment>
<evidence type="ECO:0000259" key="1">
    <source>
        <dbReference type="Pfam" id="PF13976"/>
    </source>
</evidence>
<evidence type="ECO:0000313" key="3">
    <source>
        <dbReference type="EMBL" id="KAK5825129.1"/>
    </source>
</evidence>
<evidence type="ECO:0008006" key="5">
    <source>
        <dbReference type="Google" id="ProtNLM"/>
    </source>
</evidence>
<evidence type="ECO:0000259" key="2">
    <source>
        <dbReference type="Pfam" id="PF22936"/>
    </source>
</evidence>
<dbReference type="EMBL" id="JARKNE010000006">
    <property type="protein sequence ID" value="KAK5825129.1"/>
    <property type="molecule type" value="Genomic_DNA"/>
</dbReference>
<dbReference type="Pfam" id="PF13976">
    <property type="entry name" value="gag_pre-integrs"/>
    <property type="match status" value="1"/>
</dbReference>
<keyword evidence="4" id="KW-1185">Reference proteome</keyword>
<dbReference type="Proteomes" id="UP001358586">
    <property type="component" value="Chromosome 6"/>
</dbReference>